<dbReference type="EMBL" id="UINC01193468">
    <property type="protein sequence ID" value="SVE09094.1"/>
    <property type="molecule type" value="Genomic_DNA"/>
</dbReference>
<sequence>CSFSIHAEHHLQHQHAAESISTIEDRLVFAFKDGTGFSCSHANAEQYLSLLTEEKENYNPTVLTEDNKQLMDFLGNKNIVDPMTMEALHLNFFNDHSAIPNLFKFEYSSNTILKKLNFSKLEKVLSLLIIGSFLLLPYVNIFLLKNYEQQYKTATLEIFQSLNPDIKRVINPKLQMDQIINTSSEIIQVSTAMNLNTLNDLNKIDLNNIKRAKINFPESILELDINDYSAIKYTFFLKLIDRFDATIVED</sequence>
<keyword evidence="1" id="KW-1133">Transmembrane helix</keyword>
<organism evidence="2">
    <name type="scientific">marine metagenome</name>
    <dbReference type="NCBI Taxonomy" id="408172"/>
    <lineage>
        <taxon>unclassified sequences</taxon>
        <taxon>metagenomes</taxon>
        <taxon>ecological metagenomes</taxon>
    </lineage>
</organism>
<evidence type="ECO:0000256" key="1">
    <source>
        <dbReference type="SAM" id="Phobius"/>
    </source>
</evidence>
<feature type="non-terminal residue" evidence="2">
    <location>
        <position position="1"/>
    </location>
</feature>
<feature type="transmembrane region" description="Helical" evidence="1">
    <location>
        <begin position="124"/>
        <end position="144"/>
    </location>
</feature>
<reference evidence="2" key="1">
    <citation type="submission" date="2018-05" db="EMBL/GenBank/DDBJ databases">
        <authorList>
            <person name="Lanie J.A."/>
            <person name="Ng W.-L."/>
            <person name="Kazmierczak K.M."/>
            <person name="Andrzejewski T.M."/>
            <person name="Davidsen T.M."/>
            <person name="Wayne K.J."/>
            <person name="Tettelin H."/>
            <person name="Glass J.I."/>
            <person name="Rusch D."/>
            <person name="Podicherti R."/>
            <person name="Tsui H.-C.T."/>
            <person name="Winkler M.E."/>
        </authorList>
    </citation>
    <scope>NUCLEOTIDE SEQUENCE</scope>
</reference>
<accession>A0A383AN33</accession>
<keyword evidence="1" id="KW-0472">Membrane</keyword>
<feature type="non-terminal residue" evidence="2">
    <location>
        <position position="250"/>
    </location>
</feature>
<proteinExistence type="predicted"/>
<gene>
    <name evidence="2" type="ORF">METZ01_LOCUS461948</name>
</gene>
<keyword evidence="1" id="KW-0812">Transmembrane</keyword>
<dbReference type="AlphaFoldDB" id="A0A383AN33"/>
<name>A0A383AN33_9ZZZZ</name>
<evidence type="ECO:0000313" key="2">
    <source>
        <dbReference type="EMBL" id="SVE09094.1"/>
    </source>
</evidence>
<protein>
    <recommendedName>
        <fullName evidence="3">GspL periplasmic domain-containing protein</fullName>
    </recommendedName>
</protein>
<evidence type="ECO:0008006" key="3">
    <source>
        <dbReference type="Google" id="ProtNLM"/>
    </source>
</evidence>